<accession>A0A0C3ABX3</accession>
<reference evidence="3 4" key="1">
    <citation type="submission" date="2014-04" db="EMBL/GenBank/DDBJ databases">
        <authorList>
            <consortium name="DOE Joint Genome Institute"/>
            <person name="Kuo A."/>
            <person name="Tarkka M."/>
            <person name="Buscot F."/>
            <person name="Kohler A."/>
            <person name="Nagy L.G."/>
            <person name="Floudas D."/>
            <person name="Copeland A."/>
            <person name="Barry K.W."/>
            <person name="Cichocki N."/>
            <person name="Veneault-Fourrey C."/>
            <person name="LaButti K."/>
            <person name="Lindquist E.A."/>
            <person name="Lipzen A."/>
            <person name="Lundell T."/>
            <person name="Morin E."/>
            <person name="Murat C."/>
            <person name="Sun H."/>
            <person name="Tunlid A."/>
            <person name="Henrissat B."/>
            <person name="Grigoriev I.V."/>
            <person name="Hibbett D.S."/>
            <person name="Martin F."/>
            <person name="Nordberg H.P."/>
            <person name="Cantor M.N."/>
            <person name="Hua S.X."/>
        </authorList>
    </citation>
    <scope>NUCLEOTIDE SEQUENCE [LARGE SCALE GENOMIC DNA]</scope>
    <source>
        <strain evidence="3 4">F 1598</strain>
    </source>
</reference>
<evidence type="ECO:0000256" key="1">
    <source>
        <dbReference type="SAM" id="MobiDB-lite"/>
    </source>
</evidence>
<proteinExistence type="predicted"/>
<feature type="compositionally biased region" description="Polar residues" evidence="1">
    <location>
        <begin position="94"/>
        <end position="108"/>
    </location>
</feature>
<feature type="compositionally biased region" description="Polar residues" evidence="1">
    <location>
        <begin position="47"/>
        <end position="61"/>
    </location>
</feature>
<feature type="domain" description="DUF6593" evidence="2">
    <location>
        <begin position="174"/>
        <end position="258"/>
    </location>
</feature>
<dbReference type="InParanoid" id="A0A0C3ABX3"/>
<sequence>MYNNYGPPRQTYSPPPQQAYDPAQQSQPLPYETQGLHYHKDHKESASDSQLQQSHNNYDVAQQSYGSYQQQVYNNYDSNQPPPPHGQPPPRQPYNTTPLQPPNYQAYSQKPPYEFSSADDRNAQREYPDEKHQHASPANQHNLPVATLSNTAPPLPQQPITFHFSGTAREKTILHTNVTDPWGRVVLSVSSPSKKQSVVSDGEGRVVASFDWDHSSPIMIYGEQKMKTKEWLPYQKKPTKRFTMHHHGQSYNWTDVPNGDTILSHESAPGRVLAVSPELGGHVQVQVFPEALSQGLLEPILLSIFLLACKNPFGDVGGGTSLMTSIAVSAFTFL</sequence>
<feature type="compositionally biased region" description="Low complexity" evidence="1">
    <location>
        <begin position="18"/>
        <end position="28"/>
    </location>
</feature>
<dbReference type="Pfam" id="PF20236">
    <property type="entry name" value="DUF6593"/>
    <property type="match status" value="1"/>
</dbReference>
<evidence type="ECO:0000313" key="4">
    <source>
        <dbReference type="Proteomes" id="UP000054166"/>
    </source>
</evidence>
<dbReference type="EMBL" id="KN833371">
    <property type="protein sequence ID" value="KIM71283.1"/>
    <property type="molecule type" value="Genomic_DNA"/>
</dbReference>
<dbReference type="OrthoDB" id="3191568at2759"/>
<dbReference type="HOGENOM" id="CLU_831868_0_0_1"/>
<reference evidence="4" key="2">
    <citation type="submission" date="2015-01" db="EMBL/GenBank/DDBJ databases">
        <title>Evolutionary Origins and Diversification of the Mycorrhizal Mutualists.</title>
        <authorList>
            <consortium name="DOE Joint Genome Institute"/>
            <consortium name="Mycorrhizal Genomics Consortium"/>
            <person name="Kohler A."/>
            <person name="Kuo A."/>
            <person name="Nagy L.G."/>
            <person name="Floudas D."/>
            <person name="Copeland A."/>
            <person name="Barry K.W."/>
            <person name="Cichocki N."/>
            <person name="Veneault-Fourrey C."/>
            <person name="LaButti K."/>
            <person name="Lindquist E.A."/>
            <person name="Lipzen A."/>
            <person name="Lundell T."/>
            <person name="Morin E."/>
            <person name="Murat C."/>
            <person name="Riley R."/>
            <person name="Ohm R."/>
            <person name="Sun H."/>
            <person name="Tunlid A."/>
            <person name="Henrissat B."/>
            <person name="Grigoriev I.V."/>
            <person name="Hibbett D.S."/>
            <person name="Martin F."/>
        </authorList>
    </citation>
    <scope>NUCLEOTIDE SEQUENCE [LARGE SCALE GENOMIC DNA]</scope>
    <source>
        <strain evidence="4">F 1598</strain>
    </source>
</reference>
<keyword evidence="4" id="KW-1185">Reference proteome</keyword>
<feature type="compositionally biased region" description="Low complexity" evidence="1">
    <location>
        <begin position="62"/>
        <end position="76"/>
    </location>
</feature>
<feature type="compositionally biased region" description="Polar residues" evidence="1">
    <location>
        <begin position="136"/>
        <end position="152"/>
    </location>
</feature>
<evidence type="ECO:0000313" key="3">
    <source>
        <dbReference type="EMBL" id="KIM71283.1"/>
    </source>
</evidence>
<dbReference type="InterPro" id="IPR046528">
    <property type="entry name" value="DUF6593"/>
</dbReference>
<gene>
    <name evidence="3" type="ORF">PILCRDRAFT_757804</name>
</gene>
<protein>
    <recommendedName>
        <fullName evidence="2">DUF6593 domain-containing protein</fullName>
    </recommendedName>
</protein>
<dbReference type="Proteomes" id="UP000054166">
    <property type="component" value="Unassembled WGS sequence"/>
</dbReference>
<evidence type="ECO:0000259" key="2">
    <source>
        <dbReference type="Pfam" id="PF20236"/>
    </source>
</evidence>
<dbReference type="AlphaFoldDB" id="A0A0C3ABX3"/>
<feature type="compositionally biased region" description="Basic and acidic residues" evidence="1">
    <location>
        <begin position="118"/>
        <end position="133"/>
    </location>
</feature>
<feature type="region of interest" description="Disordered" evidence="1">
    <location>
        <begin position="1"/>
        <end position="160"/>
    </location>
</feature>
<name>A0A0C3ABX3_PILCF</name>
<feature type="compositionally biased region" description="Pro residues" evidence="1">
    <location>
        <begin position="80"/>
        <end position="92"/>
    </location>
</feature>
<organism evidence="3 4">
    <name type="scientific">Piloderma croceum (strain F 1598)</name>
    <dbReference type="NCBI Taxonomy" id="765440"/>
    <lineage>
        <taxon>Eukaryota</taxon>
        <taxon>Fungi</taxon>
        <taxon>Dikarya</taxon>
        <taxon>Basidiomycota</taxon>
        <taxon>Agaricomycotina</taxon>
        <taxon>Agaricomycetes</taxon>
        <taxon>Agaricomycetidae</taxon>
        <taxon>Atheliales</taxon>
        <taxon>Atheliaceae</taxon>
        <taxon>Piloderma</taxon>
    </lineage>
</organism>